<evidence type="ECO:0008006" key="12">
    <source>
        <dbReference type="Google" id="ProtNLM"/>
    </source>
</evidence>
<dbReference type="GO" id="GO:0006182">
    <property type="term" value="P:cGMP biosynthetic process"/>
    <property type="evidence" value="ECO:0007669"/>
    <property type="project" value="TreeGrafter"/>
</dbReference>
<accession>A0A673BEQ2</accession>
<evidence type="ECO:0000256" key="7">
    <source>
        <dbReference type="RuleBase" id="RU003686"/>
    </source>
</evidence>
<dbReference type="GO" id="GO:0019934">
    <property type="term" value="P:cGMP-mediated signaling"/>
    <property type="evidence" value="ECO:0007669"/>
    <property type="project" value="TreeGrafter"/>
</dbReference>
<name>A0A673BEQ2_9TELE</name>
<dbReference type="GO" id="GO:0005179">
    <property type="term" value="F:hormone activity"/>
    <property type="evidence" value="ECO:0007669"/>
    <property type="project" value="InterPro"/>
</dbReference>
<dbReference type="Ensembl" id="ENSSORT00005041277.1">
    <property type="protein sequence ID" value="ENSSORP00005040240.1"/>
    <property type="gene ID" value="ENSSORG00005018764.1"/>
</dbReference>
<dbReference type="GO" id="GO:0005737">
    <property type="term" value="C:cytoplasm"/>
    <property type="evidence" value="ECO:0007669"/>
    <property type="project" value="TreeGrafter"/>
</dbReference>
<dbReference type="GO" id="GO:0097746">
    <property type="term" value="P:blood vessel diameter maintenance"/>
    <property type="evidence" value="ECO:0007669"/>
    <property type="project" value="UniProtKB-KW"/>
</dbReference>
<evidence type="ECO:0000256" key="8">
    <source>
        <dbReference type="SAM" id="MobiDB-lite"/>
    </source>
</evidence>
<keyword evidence="3" id="KW-0964">Secreted</keyword>
<dbReference type="PRINTS" id="PR00712">
    <property type="entry name" value="BNATPEPTIDE"/>
</dbReference>
<comment type="similarity">
    <text evidence="2 7">Belongs to the natriuretic peptide family.</text>
</comment>
<evidence type="ECO:0000256" key="3">
    <source>
        <dbReference type="ARBA" id="ARBA00022525"/>
    </source>
</evidence>
<dbReference type="GO" id="GO:0007218">
    <property type="term" value="P:neuropeptide signaling pathway"/>
    <property type="evidence" value="ECO:0007669"/>
    <property type="project" value="TreeGrafter"/>
</dbReference>
<evidence type="ECO:0000256" key="6">
    <source>
        <dbReference type="ARBA" id="ARBA00023157"/>
    </source>
</evidence>
<dbReference type="GO" id="GO:0051427">
    <property type="term" value="F:hormone receptor binding"/>
    <property type="evidence" value="ECO:0007669"/>
    <property type="project" value="TreeGrafter"/>
</dbReference>
<dbReference type="SMART" id="SM00183">
    <property type="entry name" value="NAT_PEP"/>
    <property type="match status" value="1"/>
</dbReference>
<dbReference type="PANTHER" id="PTHR14066:SF10">
    <property type="entry name" value="NATRIURETIC PEPTIDES B"/>
    <property type="match status" value="1"/>
</dbReference>
<keyword evidence="4 9" id="KW-0732">Signal</keyword>
<sequence length="146" mass="16146">MCVMQTTIPWVLLALMCQRTLISGHALGRPASTADLAQIKSLLQHFEQTLTEAGQEDNSEPDYEDQQSEQDQAGPGWTLNQDLFPDRSQPQSAEDGRTQSHRSRLQDLLLTARKRSSGCFGARMDRIGNASGLGCNIQTEIRMGRG</sequence>
<keyword evidence="6" id="KW-1015">Disulfide bond</keyword>
<dbReference type="PANTHER" id="PTHR14066">
    <property type="entry name" value="ATRIAL NATRIURETIC FACTOR PRECURSOR"/>
    <property type="match status" value="1"/>
</dbReference>
<dbReference type="InterPro" id="IPR050787">
    <property type="entry name" value="Natriuretic_peptide"/>
</dbReference>
<proteinExistence type="inferred from homology"/>
<evidence type="ECO:0000313" key="11">
    <source>
        <dbReference type="Proteomes" id="UP000472271"/>
    </source>
</evidence>
<evidence type="ECO:0000256" key="5">
    <source>
        <dbReference type="ARBA" id="ARBA00022858"/>
    </source>
</evidence>
<keyword evidence="11" id="KW-1185">Reference proteome</keyword>
<dbReference type="PRINTS" id="PR00710">
    <property type="entry name" value="NATPEPTIDES"/>
</dbReference>
<evidence type="ECO:0000313" key="10">
    <source>
        <dbReference type="Ensembl" id="ENSSORP00005040240.1"/>
    </source>
</evidence>
<organism evidence="10 11">
    <name type="scientific">Sphaeramia orbicularis</name>
    <name type="common">orbiculate cardinalfish</name>
    <dbReference type="NCBI Taxonomy" id="375764"/>
    <lineage>
        <taxon>Eukaryota</taxon>
        <taxon>Metazoa</taxon>
        <taxon>Chordata</taxon>
        <taxon>Craniata</taxon>
        <taxon>Vertebrata</taxon>
        <taxon>Euteleostomi</taxon>
        <taxon>Actinopterygii</taxon>
        <taxon>Neopterygii</taxon>
        <taxon>Teleostei</taxon>
        <taxon>Neoteleostei</taxon>
        <taxon>Acanthomorphata</taxon>
        <taxon>Gobiaria</taxon>
        <taxon>Kurtiformes</taxon>
        <taxon>Apogonoidei</taxon>
        <taxon>Apogonidae</taxon>
        <taxon>Apogoninae</taxon>
        <taxon>Sphaeramia</taxon>
    </lineage>
</organism>
<evidence type="ECO:0000256" key="4">
    <source>
        <dbReference type="ARBA" id="ARBA00022729"/>
    </source>
</evidence>
<dbReference type="FunCoup" id="A0A673BEQ2">
    <property type="interactions" value="951"/>
</dbReference>
<feature type="chain" id="PRO_5025627223" description="Natriuretic peptide B" evidence="9">
    <location>
        <begin position="25"/>
        <end position="146"/>
    </location>
</feature>
<keyword evidence="5 7" id="KW-0838">Vasoactive</keyword>
<evidence type="ECO:0000256" key="2">
    <source>
        <dbReference type="ARBA" id="ARBA00009041"/>
    </source>
</evidence>
<protein>
    <recommendedName>
        <fullName evidence="12">Natriuretic peptide B</fullName>
    </recommendedName>
</protein>
<dbReference type="GO" id="GO:0003085">
    <property type="term" value="P:negative regulation of systemic arterial blood pressure"/>
    <property type="evidence" value="ECO:0007669"/>
    <property type="project" value="TreeGrafter"/>
</dbReference>
<comment type="subcellular location">
    <subcellularLocation>
        <location evidence="1 7">Secreted</location>
    </subcellularLocation>
</comment>
<dbReference type="InterPro" id="IPR002408">
    <property type="entry name" value="Natriuretic_peptide_brain"/>
</dbReference>
<dbReference type="GO" id="GO:0007168">
    <property type="term" value="P:receptor guanylyl cyclase signaling pathway"/>
    <property type="evidence" value="ECO:0007669"/>
    <property type="project" value="TreeGrafter"/>
</dbReference>
<reference evidence="10" key="1">
    <citation type="submission" date="2025-08" db="UniProtKB">
        <authorList>
            <consortium name="Ensembl"/>
        </authorList>
    </citation>
    <scope>IDENTIFICATION</scope>
</reference>
<feature type="compositionally biased region" description="Acidic residues" evidence="8">
    <location>
        <begin position="54"/>
        <end position="68"/>
    </location>
</feature>
<dbReference type="AlphaFoldDB" id="A0A673BEQ2"/>
<feature type="signal peptide" evidence="9">
    <location>
        <begin position="1"/>
        <end position="24"/>
    </location>
</feature>
<feature type="region of interest" description="Disordered" evidence="8">
    <location>
        <begin position="49"/>
        <end position="105"/>
    </location>
</feature>
<reference evidence="10" key="2">
    <citation type="submission" date="2025-09" db="UniProtKB">
        <authorList>
            <consortium name="Ensembl"/>
        </authorList>
    </citation>
    <scope>IDENTIFICATION</scope>
</reference>
<dbReference type="InParanoid" id="A0A673BEQ2"/>
<dbReference type="Pfam" id="PF00212">
    <property type="entry name" value="ANP"/>
    <property type="match status" value="1"/>
</dbReference>
<dbReference type="InterPro" id="IPR030480">
    <property type="entry name" value="Natr_peptide_CS"/>
</dbReference>
<dbReference type="InterPro" id="IPR000663">
    <property type="entry name" value="Natr_peptide"/>
</dbReference>
<dbReference type="GO" id="GO:0005615">
    <property type="term" value="C:extracellular space"/>
    <property type="evidence" value="ECO:0007669"/>
    <property type="project" value="TreeGrafter"/>
</dbReference>
<evidence type="ECO:0000256" key="9">
    <source>
        <dbReference type="SAM" id="SignalP"/>
    </source>
</evidence>
<dbReference type="PROSITE" id="PS00263">
    <property type="entry name" value="NATRIURETIC_PEPTIDE"/>
    <property type="match status" value="1"/>
</dbReference>
<evidence type="ECO:0000256" key="1">
    <source>
        <dbReference type="ARBA" id="ARBA00004613"/>
    </source>
</evidence>
<dbReference type="Proteomes" id="UP000472271">
    <property type="component" value="Unassembled WGS sequence"/>
</dbReference>